<comment type="caution">
    <text evidence="1">The sequence shown here is derived from an EMBL/GenBank/DDBJ whole genome shotgun (WGS) entry which is preliminary data.</text>
</comment>
<accession>A0A5B7HP05</accession>
<reference evidence="1 2" key="1">
    <citation type="submission" date="2019-05" db="EMBL/GenBank/DDBJ databases">
        <title>Another draft genome of Portunus trituberculatus and its Hox gene families provides insights of decapod evolution.</title>
        <authorList>
            <person name="Jeong J.-H."/>
            <person name="Song I."/>
            <person name="Kim S."/>
            <person name="Choi T."/>
            <person name="Kim D."/>
            <person name="Ryu S."/>
            <person name="Kim W."/>
        </authorList>
    </citation>
    <scope>NUCLEOTIDE SEQUENCE [LARGE SCALE GENOMIC DNA]</scope>
    <source>
        <tissue evidence="1">Muscle</tissue>
    </source>
</reference>
<sequence length="120" mass="12825">MEAIRVKFCEDAPQQTPPSQHQNGPKGRPQVSRCLTLAVRADARPSLPGASRACCFPAAGCPCKSWRSAWEKQRNLRFYHDACEEYVDSGCGGADGGKLCFCCGPAGCPQDGTVQGTLFG</sequence>
<proteinExistence type="predicted"/>
<evidence type="ECO:0000313" key="1">
    <source>
        <dbReference type="EMBL" id="MPC71385.1"/>
    </source>
</evidence>
<organism evidence="1 2">
    <name type="scientific">Portunus trituberculatus</name>
    <name type="common">Swimming crab</name>
    <name type="synonym">Neptunus trituberculatus</name>
    <dbReference type="NCBI Taxonomy" id="210409"/>
    <lineage>
        <taxon>Eukaryota</taxon>
        <taxon>Metazoa</taxon>
        <taxon>Ecdysozoa</taxon>
        <taxon>Arthropoda</taxon>
        <taxon>Crustacea</taxon>
        <taxon>Multicrustacea</taxon>
        <taxon>Malacostraca</taxon>
        <taxon>Eumalacostraca</taxon>
        <taxon>Eucarida</taxon>
        <taxon>Decapoda</taxon>
        <taxon>Pleocyemata</taxon>
        <taxon>Brachyura</taxon>
        <taxon>Eubrachyura</taxon>
        <taxon>Portunoidea</taxon>
        <taxon>Portunidae</taxon>
        <taxon>Portuninae</taxon>
        <taxon>Portunus</taxon>
    </lineage>
</organism>
<name>A0A5B7HP05_PORTR</name>
<gene>
    <name evidence="1" type="ORF">E2C01_065662</name>
</gene>
<dbReference type="AlphaFoldDB" id="A0A5B7HP05"/>
<dbReference type="EMBL" id="VSRR010032788">
    <property type="protein sequence ID" value="MPC71385.1"/>
    <property type="molecule type" value="Genomic_DNA"/>
</dbReference>
<keyword evidence="2" id="KW-1185">Reference proteome</keyword>
<dbReference type="Proteomes" id="UP000324222">
    <property type="component" value="Unassembled WGS sequence"/>
</dbReference>
<evidence type="ECO:0000313" key="2">
    <source>
        <dbReference type="Proteomes" id="UP000324222"/>
    </source>
</evidence>
<protein>
    <submittedName>
        <fullName evidence="1">Uncharacterized protein</fullName>
    </submittedName>
</protein>